<dbReference type="AlphaFoldDB" id="A0A2P2JNR3"/>
<protein>
    <submittedName>
        <fullName evidence="1">Uncharacterized protein</fullName>
    </submittedName>
</protein>
<dbReference type="EMBL" id="GGEC01014618">
    <property type="protein sequence ID" value="MBW95101.1"/>
    <property type="molecule type" value="Transcribed_RNA"/>
</dbReference>
<name>A0A2P2JNR3_RHIMU</name>
<reference evidence="1" key="1">
    <citation type="submission" date="2018-02" db="EMBL/GenBank/DDBJ databases">
        <title>Rhizophora mucronata_Transcriptome.</title>
        <authorList>
            <person name="Meera S.P."/>
            <person name="Sreeshan A."/>
            <person name="Augustine A."/>
        </authorList>
    </citation>
    <scope>NUCLEOTIDE SEQUENCE</scope>
    <source>
        <tissue evidence="1">Leaf</tissue>
    </source>
</reference>
<dbReference type="EMBL" id="GGEC01014617">
    <property type="protein sequence ID" value="MBW95100.1"/>
    <property type="molecule type" value="Transcribed_RNA"/>
</dbReference>
<proteinExistence type="predicted"/>
<organism evidence="1">
    <name type="scientific">Rhizophora mucronata</name>
    <name type="common">Asiatic mangrove</name>
    <dbReference type="NCBI Taxonomy" id="61149"/>
    <lineage>
        <taxon>Eukaryota</taxon>
        <taxon>Viridiplantae</taxon>
        <taxon>Streptophyta</taxon>
        <taxon>Embryophyta</taxon>
        <taxon>Tracheophyta</taxon>
        <taxon>Spermatophyta</taxon>
        <taxon>Magnoliopsida</taxon>
        <taxon>eudicotyledons</taxon>
        <taxon>Gunneridae</taxon>
        <taxon>Pentapetalae</taxon>
        <taxon>rosids</taxon>
        <taxon>fabids</taxon>
        <taxon>Malpighiales</taxon>
        <taxon>Rhizophoraceae</taxon>
        <taxon>Rhizophora</taxon>
    </lineage>
</organism>
<evidence type="ECO:0000313" key="1">
    <source>
        <dbReference type="EMBL" id="MBW95101.1"/>
    </source>
</evidence>
<sequence length="36" mass="4576">MNKERILVERKKKGRRLIFFIEFSQGPNTRKWERKR</sequence>
<accession>A0A2P2JNR3</accession>